<dbReference type="NCBIfam" id="TIGR01618">
    <property type="entry name" value="phage_P_loop"/>
    <property type="match status" value="1"/>
</dbReference>
<gene>
    <name evidence="2" type="ORF">ORR04_13730</name>
</gene>
<dbReference type="Proteomes" id="UP001164768">
    <property type="component" value="Plasmid pBRV434"/>
</dbReference>
<dbReference type="AlphaFoldDB" id="A0AB38XA64"/>
<dbReference type="Pfam" id="PF13479">
    <property type="entry name" value="AAA_24"/>
    <property type="match status" value="1"/>
</dbReference>
<dbReference type="EMBL" id="CP113123">
    <property type="protein sequence ID" value="WAD03191.1"/>
    <property type="molecule type" value="Genomic_DNA"/>
</dbReference>
<organism evidence="2 3">
    <name type="scientific">Levilactobacillus brevis</name>
    <name type="common">Lactobacillus brevis</name>
    <dbReference type="NCBI Taxonomy" id="1580"/>
    <lineage>
        <taxon>Bacteria</taxon>
        <taxon>Bacillati</taxon>
        <taxon>Bacillota</taxon>
        <taxon>Bacilli</taxon>
        <taxon>Lactobacillales</taxon>
        <taxon>Lactobacillaceae</taxon>
        <taxon>Levilactobacillus</taxon>
    </lineage>
</organism>
<keyword evidence="2" id="KW-0614">Plasmid</keyword>
<dbReference type="SUPFAM" id="SSF52540">
    <property type="entry name" value="P-loop containing nucleoside triphosphate hydrolases"/>
    <property type="match status" value="1"/>
</dbReference>
<sequence>MPVVSANKIQRNKNWKVIIYGKAGVGKTTAAKFLKGKTLILPLDNSAKVLANETNIDLWKDPKFDPNDDNYFDREHPIESIVAFFNEINSGVTKLSNYNNLFIDNVSSFEDDWFVERGRKSKNGIANEIQDYGAWKNYFSRIMTSLYLLPNVNVVTTAWEEQRDLTTESGQTFNQYAPEIRDKVRDGLLGLADVVGRVFVNPKTGGRGAILEGNDAVYAKNRIDDRKFVPIENLFGFGEPNDSEPQNSEGQNKTTNTQSEKDGLK</sequence>
<feature type="compositionally biased region" description="Polar residues" evidence="1">
    <location>
        <begin position="243"/>
        <end position="258"/>
    </location>
</feature>
<dbReference type="RefSeq" id="WP_267668897.1">
    <property type="nucleotide sequence ID" value="NZ_CP113123.1"/>
</dbReference>
<protein>
    <submittedName>
        <fullName evidence="2">AAA family ATPase</fullName>
    </submittedName>
</protein>
<geneLocation type="plasmid" evidence="2 3">
    <name>pBRV434</name>
</geneLocation>
<reference evidence="2" key="1">
    <citation type="submission" date="2022-11" db="EMBL/GenBank/DDBJ databases">
        <title>Whole genome sequence of Levilactobacillus brevis SMB091.</title>
        <authorList>
            <person name="Kim J.-M."/>
            <person name="Kim O.-C."/>
            <person name="Choi Y.H."/>
            <person name="Han N.S."/>
            <person name="Hurh B."/>
        </authorList>
    </citation>
    <scope>NUCLEOTIDE SEQUENCE</scope>
    <source>
        <strain evidence="2">SMB091</strain>
        <plasmid evidence="2">pBRV434</plasmid>
    </source>
</reference>
<proteinExistence type="predicted"/>
<name>A0AB38XA64_LEVBR</name>
<dbReference type="InterPro" id="IPR027417">
    <property type="entry name" value="P-loop_NTPase"/>
</dbReference>
<evidence type="ECO:0000256" key="1">
    <source>
        <dbReference type="SAM" id="MobiDB-lite"/>
    </source>
</evidence>
<dbReference type="InterPro" id="IPR006505">
    <property type="entry name" value="Phage_nucleotide-bp"/>
</dbReference>
<feature type="region of interest" description="Disordered" evidence="1">
    <location>
        <begin position="235"/>
        <end position="265"/>
    </location>
</feature>
<accession>A0AB38XA64</accession>
<evidence type="ECO:0000313" key="2">
    <source>
        <dbReference type="EMBL" id="WAD03191.1"/>
    </source>
</evidence>
<evidence type="ECO:0000313" key="3">
    <source>
        <dbReference type="Proteomes" id="UP001164768"/>
    </source>
</evidence>